<feature type="compositionally biased region" description="Basic and acidic residues" evidence="1">
    <location>
        <begin position="241"/>
        <end position="250"/>
    </location>
</feature>
<dbReference type="GO" id="GO:0016192">
    <property type="term" value="P:vesicle-mediated transport"/>
    <property type="evidence" value="ECO:0007669"/>
    <property type="project" value="InterPro"/>
</dbReference>
<reference evidence="3" key="3">
    <citation type="submission" date="2025-08" db="UniProtKB">
        <authorList>
            <consortium name="Ensembl"/>
        </authorList>
    </citation>
    <scope>IDENTIFICATION</scope>
</reference>
<feature type="domain" description="FUZ/MON1/HPS1 first Longin" evidence="2">
    <location>
        <begin position="6"/>
        <end position="131"/>
    </location>
</feature>
<accession>F6XIT4</accession>
<reference evidence="3" key="4">
    <citation type="submission" date="2025-09" db="UniProtKB">
        <authorList>
            <consortium name="Ensembl"/>
        </authorList>
    </citation>
    <scope>IDENTIFICATION</scope>
</reference>
<name>F6XIT4_CIOIN</name>
<dbReference type="InterPro" id="IPR043972">
    <property type="entry name" value="FUZ/MON1/HPS1_longin_1"/>
</dbReference>
<dbReference type="OMA" id="TKERAWH"/>
<dbReference type="HOGENOM" id="CLU_070340_0_0_1"/>
<dbReference type="InterPro" id="IPR026053">
    <property type="entry name" value="HPS1"/>
</dbReference>
<reference evidence="3" key="2">
    <citation type="journal article" date="2008" name="Genome Biol.">
        <title>Improved genome assembly and evidence-based global gene model set for the chordate Ciona intestinalis: new insight into intron and operon populations.</title>
        <authorList>
            <person name="Satou Y."/>
            <person name="Mineta K."/>
            <person name="Ogasawara M."/>
            <person name="Sasakura Y."/>
            <person name="Shoguchi E."/>
            <person name="Ueno K."/>
            <person name="Yamada L."/>
            <person name="Matsumoto J."/>
            <person name="Wasserscheid J."/>
            <person name="Dewar K."/>
            <person name="Wiley G.B."/>
            <person name="Macmil S.L."/>
            <person name="Roe B.A."/>
            <person name="Zeller R.W."/>
            <person name="Hastings K.E."/>
            <person name="Lemaire P."/>
            <person name="Lindquist E."/>
            <person name="Endo T."/>
            <person name="Hotta K."/>
            <person name="Inaba K."/>
        </authorList>
    </citation>
    <scope>NUCLEOTIDE SEQUENCE [LARGE SCALE GENOMIC DNA]</scope>
    <source>
        <strain evidence="3">wild type</strain>
    </source>
</reference>
<dbReference type="Proteomes" id="UP000008144">
    <property type="component" value="Chromosome 2"/>
</dbReference>
<dbReference type="Pfam" id="PF19036">
    <property type="entry name" value="Fuz_longin_1"/>
    <property type="match status" value="1"/>
</dbReference>
<dbReference type="EMBL" id="EAAA01001608">
    <property type="status" value="NOT_ANNOTATED_CDS"/>
    <property type="molecule type" value="Genomic_DNA"/>
</dbReference>
<reference evidence="4" key="1">
    <citation type="journal article" date="2002" name="Science">
        <title>The draft genome of Ciona intestinalis: insights into chordate and vertebrate origins.</title>
        <authorList>
            <person name="Dehal P."/>
            <person name="Satou Y."/>
            <person name="Campbell R.K."/>
            <person name="Chapman J."/>
            <person name="Degnan B."/>
            <person name="De Tomaso A."/>
            <person name="Davidson B."/>
            <person name="Di Gregorio A."/>
            <person name="Gelpke M."/>
            <person name="Goodstein D.M."/>
            <person name="Harafuji N."/>
            <person name="Hastings K.E."/>
            <person name="Ho I."/>
            <person name="Hotta K."/>
            <person name="Huang W."/>
            <person name="Kawashima T."/>
            <person name="Lemaire P."/>
            <person name="Martinez D."/>
            <person name="Meinertzhagen I.A."/>
            <person name="Necula S."/>
            <person name="Nonaka M."/>
            <person name="Putnam N."/>
            <person name="Rash S."/>
            <person name="Saiga H."/>
            <person name="Satake M."/>
            <person name="Terry A."/>
            <person name="Yamada L."/>
            <person name="Wang H.G."/>
            <person name="Awazu S."/>
            <person name="Azumi K."/>
            <person name="Boore J."/>
            <person name="Branno M."/>
            <person name="Chin-Bow S."/>
            <person name="DeSantis R."/>
            <person name="Doyle S."/>
            <person name="Francino P."/>
            <person name="Keys D.N."/>
            <person name="Haga S."/>
            <person name="Hayashi H."/>
            <person name="Hino K."/>
            <person name="Imai K.S."/>
            <person name="Inaba K."/>
            <person name="Kano S."/>
            <person name="Kobayashi K."/>
            <person name="Kobayashi M."/>
            <person name="Lee B.I."/>
            <person name="Makabe K.W."/>
            <person name="Manohar C."/>
            <person name="Matassi G."/>
            <person name="Medina M."/>
            <person name="Mochizuki Y."/>
            <person name="Mount S."/>
            <person name="Morishita T."/>
            <person name="Miura S."/>
            <person name="Nakayama A."/>
            <person name="Nishizaka S."/>
            <person name="Nomoto H."/>
            <person name="Ohta F."/>
            <person name="Oishi K."/>
            <person name="Rigoutsos I."/>
            <person name="Sano M."/>
            <person name="Sasaki A."/>
            <person name="Sasakura Y."/>
            <person name="Shoguchi E."/>
            <person name="Shin-i T."/>
            <person name="Spagnuolo A."/>
            <person name="Stainier D."/>
            <person name="Suzuki M.M."/>
            <person name="Tassy O."/>
            <person name="Takatori N."/>
            <person name="Tokuoka M."/>
            <person name="Yagi K."/>
            <person name="Yoshizaki F."/>
            <person name="Wada S."/>
            <person name="Zhang C."/>
            <person name="Hyatt P.D."/>
            <person name="Larimer F."/>
            <person name="Detter C."/>
            <person name="Doggett N."/>
            <person name="Glavina T."/>
            <person name="Hawkins T."/>
            <person name="Richardson P."/>
            <person name="Lucas S."/>
            <person name="Kohara Y."/>
            <person name="Levine M."/>
            <person name="Satoh N."/>
            <person name="Rokhsar D.S."/>
        </authorList>
    </citation>
    <scope>NUCLEOTIDE SEQUENCE [LARGE SCALE GENOMIC DNA]</scope>
</reference>
<evidence type="ECO:0000313" key="3">
    <source>
        <dbReference type="Ensembl" id="ENSCINP00000021696.2"/>
    </source>
</evidence>
<evidence type="ECO:0000313" key="4">
    <source>
        <dbReference type="Proteomes" id="UP000008144"/>
    </source>
</evidence>
<evidence type="ECO:0000259" key="2">
    <source>
        <dbReference type="Pfam" id="PF19036"/>
    </source>
</evidence>
<organism evidence="3 4">
    <name type="scientific">Ciona intestinalis</name>
    <name type="common">Transparent sea squirt</name>
    <name type="synonym">Ascidia intestinalis</name>
    <dbReference type="NCBI Taxonomy" id="7719"/>
    <lineage>
        <taxon>Eukaryota</taxon>
        <taxon>Metazoa</taxon>
        <taxon>Chordata</taxon>
        <taxon>Tunicata</taxon>
        <taxon>Ascidiacea</taxon>
        <taxon>Phlebobranchia</taxon>
        <taxon>Cionidae</taxon>
        <taxon>Ciona</taxon>
    </lineage>
</organism>
<dbReference type="InParanoid" id="F6XIT4"/>
<dbReference type="GeneTree" id="ENSGT00390000015298"/>
<evidence type="ECO:0000256" key="1">
    <source>
        <dbReference type="SAM" id="MobiDB-lite"/>
    </source>
</evidence>
<dbReference type="PANTHER" id="PTHR12761:SF1">
    <property type="entry name" value="BLOC-3 COMPLEX MEMBER HPS1"/>
    <property type="match status" value="1"/>
</dbReference>
<feature type="region of interest" description="Disordered" evidence="1">
    <location>
        <begin position="237"/>
        <end position="273"/>
    </location>
</feature>
<protein>
    <recommendedName>
        <fullName evidence="2">FUZ/MON1/HPS1 first Longin domain-containing protein</fullName>
    </recommendedName>
</protein>
<keyword evidence="4" id="KW-1185">Reference proteome</keyword>
<sequence length="273" mass="30858">MKAYVIAEDTHIVYYWCDEAFVTHLKSLRNIQDHDQQSESSFDSYIQMYFLPVFLSHQMLKSQLNEACSSVSSDDQDTVVVFQDFQEFVYIAVETSCSGGKEKLSRELSFLRNSISFLFGACGHSELKTTQVTTKERAWHSVTTILQQYTSLCELENSFLLEGVERIRVNEDVNKVCNTVIQKSMKSFESLSNLHNVQYGLVFVGAKILTLHASSRARYNLSTQNILQIITLSSLGSGQTDSEHEVRSDSELESSEIPSDIGLDLPFIPSTDD</sequence>
<dbReference type="Ensembl" id="ENSCINT00000021942.2">
    <property type="protein sequence ID" value="ENSCINP00000021696.2"/>
    <property type="gene ID" value="ENSCING00000011325.2"/>
</dbReference>
<dbReference type="AlphaFoldDB" id="F6XIT4"/>
<proteinExistence type="predicted"/>
<dbReference type="STRING" id="7719.ENSCINP00000021696"/>
<dbReference type="PANTHER" id="PTHR12761">
    <property type="entry name" value="HERMANSKY-PUDLAK SYNDROME PROTEIN 1"/>
    <property type="match status" value="1"/>
</dbReference>